<dbReference type="EMBL" id="JAVDNV010000001">
    <property type="protein sequence ID" value="MDQ2307535.1"/>
    <property type="molecule type" value="Genomic_DNA"/>
</dbReference>
<dbReference type="GeneID" id="61384903"/>
<dbReference type="RefSeq" id="WP_048252756.1">
    <property type="nucleotide sequence ID" value="NZ_CACVCI010000001.1"/>
</dbReference>
<gene>
    <name evidence="6" type="ORF">QEG54_001110</name>
    <name evidence="7" type="ORF">RBJ30_00255</name>
</gene>
<organism evidence="6">
    <name type="scientific">Pluralibacter gergoviae</name>
    <name type="common">Enterobacter gergoviae</name>
    <dbReference type="NCBI Taxonomy" id="61647"/>
    <lineage>
        <taxon>Bacteria</taxon>
        <taxon>Pseudomonadati</taxon>
        <taxon>Pseudomonadota</taxon>
        <taxon>Gammaproteobacteria</taxon>
        <taxon>Enterobacterales</taxon>
        <taxon>Enterobacteriaceae</taxon>
        <taxon>Pluralibacter</taxon>
    </lineage>
</organism>
<sequence>MQRNSFPFRRFGDYEIAALSDGTMNASLDLLSGIDAAAAAEIQRQAGIDAPGDIHINVYLIRGRGKTILVDSGRGGAIGELGAALAAYGVAADDIDAVLLTHAHPDHIGGLLNDGGGPAFPRATLWLHPLEAAYWQDDAKMAQASERAKGNFALARRALAAYKDKLHYFSQQDVLPGIRPLWLPGHTPGHSGLLIDDPAQPLLIWGDIVHYPHVQTVRPSVTIAFDIDPAQAQDTRRAILARAVRDRLLVAGMHLGTAGFCRVAEADGGYRLAYQLPVTYK</sequence>
<evidence type="ECO:0000256" key="2">
    <source>
        <dbReference type="ARBA" id="ARBA00022723"/>
    </source>
</evidence>
<evidence type="ECO:0000256" key="1">
    <source>
        <dbReference type="ARBA" id="ARBA00007749"/>
    </source>
</evidence>
<name>A0AAI9DIL6_PLUGE</name>
<comment type="caution">
    <text evidence="6">The sequence shown here is derived from an EMBL/GenBank/DDBJ whole genome shotgun (WGS) entry which is preliminary data.</text>
</comment>
<dbReference type="InterPro" id="IPR001279">
    <property type="entry name" value="Metallo-B-lactamas"/>
</dbReference>
<dbReference type="EMBL" id="ABLOKC030000004">
    <property type="protein sequence ID" value="EML1470420.1"/>
    <property type="molecule type" value="Genomic_DNA"/>
</dbReference>
<feature type="domain" description="Metallo-beta-lactamase" evidence="5">
    <location>
        <begin position="55"/>
        <end position="254"/>
    </location>
</feature>
<proteinExistence type="inferred from homology"/>
<dbReference type="SMART" id="SM00849">
    <property type="entry name" value="Lactamase_B"/>
    <property type="match status" value="1"/>
</dbReference>
<accession>A0AAI9DIL6</accession>
<dbReference type="Gene3D" id="3.60.15.10">
    <property type="entry name" value="Ribonuclease Z/Hydroxyacylglutathione hydrolase-like"/>
    <property type="match status" value="1"/>
</dbReference>
<dbReference type="CDD" id="cd07720">
    <property type="entry name" value="OPHC2-like_MBL-fold"/>
    <property type="match status" value="1"/>
</dbReference>
<protein>
    <submittedName>
        <fullName evidence="6">MBL fold metallo-hydrolase</fullName>
    </submittedName>
</protein>
<keyword evidence="2" id="KW-0479">Metal-binding</keyword>
<comment type="similarity">
    <text evidence="1">Belongs to the metallo-beta-lactamase superfamily.</text>
</comment>
<dbReference type="AlphaFoldDB" id="A0AAI9DIL6"/>
<dbReference type="InterPro" id="IPR051013">
    <property type="entry name" value="MBL_superfamily_lactonases"/>
</dbReference>
<evidence type="ECO:0000256" key="4">
    <source>
        <dbReference type="ARBA" id="ARBA00022833"/>
    </source>
</evidence>
<reference evidence="6" key="2">
    <citation type="submission" date="2024-02" db="EMBL/GenBank/DDBJ databases">
        <authorList>
            <consortium name="Clinical and Environmental Microbiology Branch: Whole genome sequencing antimicrobial resistance pathogens in the healthcare setting"/>
        </authorList>
    </citation>
    <scope>NUCLEOTIDE SEQUENCE</scope>
    <source>
        <strain evidence="6">2021DK-00143</strain>
    </source>
</reference>
<keyword evidence="4" id="KW-0862">Zinc</keyword>
<dbReference type="GO" id="GO:0016787">
    <property type="term" value="F:hydrolase activity"/>
    <property type="evidence" value="ECO:0007669"/>
    <property type="project" value="UniProtKB-KW"/>
</dbReference>
<evidence type="ECO:0000256" key="3">
    <source>
        <dbReference type="ARBA" id="ARBA00022801"/>
    </source>
</evidence>
<dbReference type="GO" id="GO:0046872">
    <property type="term" value="F:metal ion binding"/>
    <property type="evidence" value="ECO:0007669"/>
    <property type="project" value="UniProtKB-KW"/>
</dbReference>
<dbReference type="SUPFAM" id="SSF56281">
    <property type="entry name" value="Metallo-hydrolase/oxidoreductase"/>
    <property type="match status" value="1"/>
</dbReference>
<evidence type="ECO:0000313" key="7">
    <source>
        <dbReference type="EMBL" id="MDQ2307535.1"/>
    </source>
</evidence>
<evidence type="ECO:0000259" key="5">
    <source>
        <dbReference type="SMART" id="SM00849"/>
    </source>
</evidence>
<keyword evidence="3" id="KW-0378">Hydrolase</keyword>
<dbReference type="Pfam" id="PF00753">
    <property type="entry name" value="Lactamase_B"/>
    <property type="match status" value="1"/>
</dbReference>
<dbReference type="Proteomes" id="UP001236270">
    <property type="component" value="Unassembled WGS sequence"/>
</dbReference>
<dbReference type="InterPro" id="IPR036866">
    <property type="entry name" value="RibonucZ/Hydroxyglut_hydro"/>
</dbReference>
<reference evidence="7" key="1">
    <citation type="submission" date="2023-08" db="EMBL/GenBank/DDBJ databases">
        <title>WGS of pathogenic bacterial species, Los Angeles County Public Health Laboratories.</title>
        <authorList>
            <person name="Garrigues J.M."/>
            <person name="Green N.M."/>
        </authorList>
    </citation>
    <scope>NUCLEOTIDE SEQUENCE</scope>
    <source>
        <strain evidence="7">LACPHL-BACT-2023-00068</strain>
    </source>
</reference>
<dbReference type="PANTHER" id="PTHR42978">
    <property type="entry name" value="QUORUM-QUENCHING LACTONASE YTNP-RELATED-RELATED"/>
    <property type="match status" value="1"/>
</dbReference>
<evidence type="ECO:0000313" key="6">
    <source>
        <dbReference type="EMBL" id="EML1470420.1"/>
    </source>
</evidence>
<dbReference type="PANTHER" id="PTHR42978:SF6">
    <property type="entry name" value="QUORUM-QUENCHING LACTONASE YTNP-RELATED"/>
    <property type="match status" value="1"/>
</dbReference>